<dbReference type="AlphaFoldDB" id="A0AAP0IZN4"/>
<dbReference type="Gene3D" id="1.20.5.4130">
    <property type="match status" value="1"/>
</dbReference>
<keyword evidence="7" id="KW-1185">Reference proteome</keyword>
<dbReference type="PANTHER" id="PTHR47186">
    <property type="entry name" value="LEUCINE-RICH REPEAT-CONTAINING PROTEIN 57"/>
    <property type="match status" value="1"/>
</dbReference>
<evidence type="ECO:0000256" key="1">
    <source>
        <dbReference type="ARBA" id="ARBA00022737"/>
    </source>
</evidence>
<keyword evidence="3" id="KW-0611">Plant defense</keyword>
<organism evidence="6 7">
    <name type="scientific">Stephania japonica</name>
    <dbReference type="NCBI Taxonomy" id="461633"/>
    <lineage>
        <taxon>Eukaryota</taxon>
        <taxon>Viridiplantae</taxon>
        <taxon>Streptophyta</taxon>
        <taxon>Embryophyta</taxon>
        <taxon>Tracheophyta</taxon>
        <taxon>Spermatophyta</taxon>
        <taxon>Magnoliopsida</taxon>
        <taxon>Ranunculales</taxon>
        <taxon>Menispermaceae</taxon>
        <taxon>Menispermoideae</taxon>
        <taxon>Cissampelideae</taxon>
        <taxon>Stephania</taxon>
    </lineage>
</organism>
<evidence type="ECO:0000259" key="4">
    <source>
        <dbReference type="Pfam" id="PF18052"/>
    </source>
</evidence>
<sequence length="424" mass="48641">MAEIVAGPLIEMLISSIQREITLVWVVKTEVMKLSKTLSAIRDVLADAEEKQIKDKKVRDWLMKLKDVAYDAQDVLDDWATDELDLVRRQPDQSDEQKLITLPQSTSKLCSLRQLENGGCWGLRGMPSGIGKGLSRLEKLSMWPLVCESGGHIGKNFEELRGLSLLHGSLLVIIKELSKDEDNHLDDVKEEVVTNKTYLSKLHISFESDDYDSAEQVLRVLKPPSNIESLRIEGYSGRRFPEWMEEMRSFPRLRSIKLYYMWNVEEWGLNWRHKEGEECFPSLQHLKIGALWNLKALPQELGNLTSLETLSIRHCYELVSMPQLQLHLMTSLKKLTISDCPKLKFEFHGLRHLTSLQDLSIIECPGVEIPKGNWTHLLLFGVHPFSKILIYCTSTRATQVLLIIHDQDSTISEIIIRGEQVFLD</sequence>
<keyword evidence="2" id="KW-0547">Nucleotide-binding</keyword>
<dbReference type="InterPro" id="IPR032675">
    <property type="entry name" value="LRR_dom_sf"/>
</dbReference>
<evidence type="ECO:0008006" key="8">
    <source>
        <dbReference type="Google" id="ProtNLM"/>
    </source>
</evidence>
<evidence type="ECO:0000259" key="5">
    <source>
        <dbReference type="Pfam" id="PF25019"/>
    </source>
</evidence>
<evidence type="ECO:0000256" key="3">
    <source>
        <dbReference type="ARBA" id="ARBA00022821"/>
    </source>
</evidence>
<dbReference type="InterPro" id="IPR056789">
    <property type="entry name" value="LRR_R13L1-DRL21"/>
</dbReference>
<accession>A0AAP0IZN4</accession>
<dbReference type="InterPro" id="IPR041118">
    <property type="entry name" value="Rx_N"/>
</dbReference>
<reference evidence="6 7" key="1">
    <citation type="submission" date="2024-01" db="EMBL/GenBank/DDBJ databases">
        <title>Genome assemblies of Stephania.</title>
        <authorList>
            <person name="Yang L."/>
        </authorList>
    </citation>
    <scope>NUCLEOTIDE SEQUENCE [LARGE SCALE GENOMIC DNA]</scope>
    <source>
        <strain evidence="6">QJT</strain>
        <tissue evidence="6">Leaf</tissue>
    </source>
</reference>
<dbReference type="Proteomes" id="UP001417504">
    <property type="component" value="Unassembled WGS sequence"/>
</dbReference>
<evidence type="ECO:0000313" key="6">
    <source>
        <dbReference type="EMBL" id="KAK9123451.1"/>
    </source>
</evidence>
<protein>
    <recommendedName>
        <fullName evidence="8">Rx N-terminal domain-containing protein</fullName>
    </recommendedName>
</protein>
<dbReference type="Pfam" id="PF25019">
    <property type="entry name" value="LRR_R13L1-DRL21"/>
    <property type="match status" value="1"/>
</dbReference>
<dbReference type="Pfam" id="PF18052">
    <property type="entry name" value="Rx_N"/>
    <property type="match status" value="1"/>
</dbReference>
<dbReference type="GO" id="GO:0006952">
    <property type="term" value="P:defense response"/>
    <property type="evidence" value="ECO:0007669"/>
    <property type="project" value="UniProtKB-KW"/>
</dbReference>
<feature type="domain" description="R13L1/DRL21-like LRR repeat region" evidence="5">
    <location>
        <begin position="158"/>
        <end position="266"/>
    </location>
</feature>
<dbReference type="PANTHER" id="PTHR47186:SF3">
    <property type="entry name" value="OS09G0267800 PROTEIN"/>
    <property type="match status" value="1"/>
</dbReference>
<dbReference type="SUPFAM" id="SSF52058">
    <property type="entry name" value="L domain-like"/>
    <property type="match status" value="1"/>
</dbReference>
<proteinExistence type="predicted"/>
<dbReference type="Gene3D" id="3.80.10.10">
    <property type="entry name" value="Ribonuclease Inhibitor"/>
    <property type="match status" value="1"/>
</dbReference>
<dbReference type="GO" id="GO:0000166">
    <property type="term" value="F:nucleotide binding"/>
    <property type="evidence" value="ECO:0007669"/>
    <property type="project" value="UniProtKB-KW"/>
</dbReference>
<comment type="caution">
    <text evidence="6">The sequence shown here is derived from an EMBL/GenBank/DDBJ whole genome shotgun (WGS) entry which is preliminary data.</text>
</comment>
<feature type="domain" description="Disease resistance N-terminal" evidence="4">
    <location>
        <begin position="7"/>
        <end position="85"/>
    </location>
</feature>
<dbReference type="EMBL" id="JBBNAE010000005">
    <property type="protein sequence ID" value="KAK9123451.1"/>
    <property type="molecule type" value="Genomic_DNA"/>
</dbReference>
<evidence type="ECO:0000313" key="7">
    <source>
        <dbReference type="Proteomes" id="UP001417504"/>
    </source>
</evidence>
<keyword evidence="1" id="KW-0677">Repeat</keyword>
<gene>
    <name evidence="6" type="ORF">Sjap_013053</name>
</gene>
<name>A0AAP0IZN4_9MAGN</name>
<evidence type="ECO:0000256" key="2">
    <source>
        <dbReference type="ARBA" id="ARBA00022741"/>
    </source>
</evidence>